<dbReference type="AlphaFoldDB" id="A0A4Y2MMH8"/>
<dbReference type="InterPro" id="IPR036397">
    <property type="entry name" value="RNaseH_sf"/>
</dbReference>
<dbReference type="GO" id="GO:0003676">
    <property type="term" value="F:nucleic acid binding"/>
    <property type="evidence" value="ECO:0007669"/>
    <property type="project" value="InterPro"/>
</dbReference>
<name>A0A4Y2MMH8_ARAVE</name>
<evidence type="ECO:0000313" key="2">
    <source>
        <dbReference type="Proteomes" id="UP000499080"/>
    </source>
</evidence>
<dbReference type="EMBL" id="BGPR01007532">
    <property type="protein sequence ID" value="GBN27604.1"/>
    <property type="molecule type" value="Genomic_DNA"/>
</dbReference>
<reference evidence="1 2" key="1">
    <citation type="journal article" date="2019" name="Sci. Rep.">
        <title>Orb-weaving spider Araneus ventricosus genome elucidates the spidroin gene catalogue.</title>
        <authorList>
            <person name="Kono N."/>
            <person name="Nakamura H."/>
            <person name="Ohtoshi R."/>
            <person name="Moran D.A.P."/>
            <person name="Shinohara A."/>
            <person name="Yoshida Y."/>
            <person name="Fujiwara M."/>
            <person name="Mori M."/>
            <person name="Tomita M."/>
            <person name="Arakawa K."/>
        </authorList>
    </citation>
    <scope>NUCLEOTIDE SEQUENCE [LARGE SCALE GENOMIC DNA]</scope>
</reference>
<dbReference type="PANTHER" id="PTHR47326:SF1">
    <property type="entry name" value="HTH PSQ-TYPE DOMAIN-CONTAINING PROTEIN"/>
    <property type="match status" value="1"/>
</dbReference>
<organism evidence="1 2">
    <name type="scientific">Araneus ventricosus</name>
    <name type="common">Orbweaver spider</name>
    <name type="synonym">Epeira ventricosa</name>
    <dbReference type="NCBI Taxonomy" id="182803"/>
    <lineage>
        <taxon>Eukaryota</taxon>
        <taxon>Metazoa</taxon>
        <taxon>Ecdysozoa</taxon>
        <taxon>Arthropoda</taxon>
        <taxon>Chelicerata</taxon>
        <taxon>Arachnida</taxon>
        <taxon>Araneae</taxon>
        <taxon>Araneomorphae</taxon>
        <taxon>Entelegynae</taxon>
        <taxon>Araneoidea</taxon>
        <taxon>Araneidae</taxon>
        <taxon>Araneus</taxon>
    </lineage>
</organism>
<protein>
    <submittedName>
        <fullName evidence="1">Uncharacterized protein</fullName>
    </submittedName>
</protein>
<accession>A0A4Y2MMH8</accession>
<dbReference type="Gene3D" id="3.30.420.10">
    <property type="entry name" value="Ribonuclease H-like superfamily/Ribonuclease H"/>
    <property type="match status" value="1"/>
</dbReference>
<gene>
    <name evidence="1" type="ORF">AVEN_42570_1</name>
</gene>
<proteinExistence type="predicted"/>
<keyword evidence="2" id="KW-1185">Reference proteome</keyword>
<comment type="caution">
    <text evidence="1">The sequence shown here is derived from an EMBL/GenBank/DDBJ whole genome shotgun (WGS) entry which is preliminary data.</text>
</comment>
<sequence>MSLQCDHASRGPHIASCTQNSPFSADLTLCDFFLWGYFKSKVHLGGVPTLTTLKDNVLRTVLSIPGGMLLSAVENVVYRKQYVVQEKGGYVEKCLVLWCFVISSL</sequence>
<dbReference type="PANTHER" id="PTHR47326">
    <property type="entry name" value="TRANSPOSABLE ELEMENT TC3 TRANSPOSASE-LIKE PROTEIN"/>
    <property type="match status" value="1"/>
</dbReference>
<evidence type="ECO:0000313" key="1">
    <source>
        <dbReference type="EMBL" id="GBN27604.1"/>
    </source>
</evidence>
<dbReference type="Proteomes" id="UP000499080">
    <property type="component" value="Unassembled WGS sequence"/>
</dbReference>